<reference evidence="14" key="1">
    <citation type="submission" date="2016-10" db="EMBL/GenBank/DDBJ databases">
        <authorList>
            <person name="Varghese N."/>
            <person name="Submissions S."/>
        </authorList>
    </citation>
    <scope>NUCLEOTIDE SEQUENCE [LARGE SCALE GENOMIC DNA]</scope>
    <source>
        <strain evidence="14">CGMCC 1.4250</strain>
    </source>
</reference>
<sequence>MIDSIHDLERFFGSRRKLGIKPGLERLDYLLEKVNHPQKSIPTIHIAGTNGKGSTLTYLNEVLIESGYSVGTFQSPGLPTILDHIAINNQSITLQEFVDILNHLLPIIEEMDQHDQAPSEYEILMIITLLFLKDNIDIAVIETCMGGREDVTNRVEPLLTIITTVAFDHTSFLGDTIKAIAAHKAGIIKEKVPVIAGELEDEAIEVVIEEGTKQSAPLYLYGQEFWTEEIVGVNHFLWNNGSKRYPIDLSMKGLHQIMNASLAIQALDLLNENGFNIEDIAIKKGLFRAKLANRMEIINEKPRIIADGAHNVQSVSKLVETIKEEDIEGSVKVLFSAFRDKDINRMIKELSTLTDEIMVTTFDHPRALTDKEIPDHVMYLEDAQQALDNLLCNNSNPNDLILITGSLHFVEFIKRLVQK</sequence>
<dbReference type="EC" id="6.3.2.17" evidence="2"/>
<comment type="similarity">
    <text evidence="1 10">Belongs to the folylpolyglutamate synthase family.</text>
</comment>
<evidence type="ECO:0000256" key="1">
    <source>
        <dbReference type="ARBA" id="ARBA00008276"/>
    </source>
</evidence>
<dbReference type="InterPro" id="IPR001645">
    <property type="entry name" value="Folylpolyglutamate_synth"/>
</dbReference>
<evidence type="ECO:0000256" key="5">
    <source>
        <dbReference type="ARBA" id="ARBA00022741"/>
    </source>
</evidence>
<evidence type="ECO:0000256" key="2">
    <source>
        <dbReference type="ARBA" id="ARBA00013025"/>
    </source>
</evidence>
<dbReference type="Pfam" id="PF08245">
    <property type="entry name" value="Mur_ligase_M"/>
    <property type="match status" value="1"/>
</dbReference>
<dbReference type="Proteomes" id="UP000198565">
    <property type="component" value="Unassembled WGS sequence"/>
</dbReference>
<dbReference type="GO" id="GO:0004326">
    <property type="term" value="F:tetrahydrofolylpolyglutamate synthase activity"/>
    <property type="evidence" value="ECO:0007669"/>
    <property type="project" value="UniProtKB-EC"/>
</dbReference>
<dbReference type="InterPro" id="IPR004101">
    <property type="entry name" value="Mur_ligase_C"/>
</dbReference>
<feature type="domain" description="Mur ligase C-terminal" evidence="11">
    <location>
        <begin position="293"/>
        <end position="406"/>
    </location>
</feature>
<dbReference type="GO" id="GO:0005524">
    <property type="term" value="F:ATP binding"/>
    <property type="evidence" value="ECO:0007669"/>
    <property type="project" value="UniProtKB-KW"/>
</dbReference>
<evidence type="ECO:0000256" key="3">
    <source>
        <dbReference type="ARBA" id="ARBA00022598"/>
    </source>
</evidence>
<dbReference type="OrthoDB" id="9809356at2"/>
<dbReference type="PANTHER" id="PTHR11136:SF0">
    <property type="entry name" value="DIHYDROFOLATE SYNTHETASE-RELATED"/>
    <property type="match status" value="1"/>
</dbReference>
<dbReference type="Pfam" id="PF02875">
    <property type="entry name" value="Mur_ligase_C"/>
    <property type="match status" value="1"/>
</dbReference>
<dbReference type="AlphaFoldDB" id="A0A1I4MRU0"/>
<evidence type="ECO:0000313" key="14">
    <source>
        <dbReference type="Proteomes" id="UP000198565"/>
    </source>
</evidence>
<feature type="domain" description="Mur ligase central" evidence="12">
    <location>
        <begin position="46"/>
        <end position="266"/>
    </location>
</feature>
<dbReference type="InterPro" id="IPR036615">
    <property type="entry name" value="Mur_ligase_C_dom_sf"/>
</dbReference>
<dbReference type="STRING" id="334253.SAMN04487943_10742"/>
<dbReference type="SUPFAM" id="SSF53244">
    <property type="entry name" value="MurD-like peptide ligases, peptide-binding domain"/>
    <property type="match status" value="1"/>
</dbReference>
<name>A0A1I4MRU0_9BACI</name>
<dbReference type="PIRSF" id="PIRSF001563">
    <property type="entry name" value="Folylpolyglu_synth"/>
    <property type="match status" value="1"/>
</dbReference>
<evidence type="ECO:0000313" key="13">
    <source>
        <dbReference type="EMBL" id="SFM05723.1"/>
    </source>
</evidence>
<dbReference type="NCBIfam" id="TIGR01499">
    <property type="entry name" value="folC"/>
    <property type="match status" value="1"/>
</dbReference>
<dbReference type="Gene3D" id="3.40.1190.10">
    <property type="entry name" value="Mur-like, catalytic domain"/>
    <property type="match status" value="1"/>
</dbReference>
<dbReference type="GO" id="GO:0005737">
    <property type="term" value="C:cytoplasm"/>
    <property type="evidence" value="ECO:0007669"/>
    <property type="project" value="TreeGrafter"/>
</dbReference>
<keyword evidence="14" id="KW-1185">Reference proteome</keyword>
<dbReference type="GO" id="GO:0046872">
    <property type="term" value="F:metal ion binding"/>
    <property type="evidence" value="ECO:0007669"/>
    <property type="project" value="UniProtKB-KW"/>
</dbReference>
<evidence type="ECO:0000259" key="11">
    <source>
        <dbReference type="Pfam" id="PF02875"/>
    </source>
</evidence>
<dbReference type="InterPro" id="IPR013221">
    <property type="entry name" value="Mur_ligase_cen"/>
</dbReference>
<gene>
    <name evidence="13" type="ORF">SAMN04487943_10742</name>
</gene>
<dbReference type="RefSeq" id="WP_091484130.1">
    <property type="nucleotide sequence ID" value="NZ_FOTR01000007.1"/>
</dbReference>
<evidence type="ECO:0000256" key="10">
    <source>
        <dbReference type="PIRNR" id="PIRNR001563"/>
    </source>
</evidence>
<dbReference type="EMBL" id="FOTR01000007">
    <property type="protein sequence ID" value="SFM05723.1"/>
    <property type="molecule type" value="Genomic_DNA"/>
</dbReference>
<keyword evidence="4" id="KW-0479">Metal-binding</keyword>
<evidence type="ECO:0000256" key="9">
    <source>
        <dbReference type="ARBA" id="ARBA00047493"/>
    </source>
</evidence>
<accession>A0A1I4MRU0</accession>
<comment type="catalytic activity">
    <reaction evidence="9">
        <text>(6S)-5,6,7,8-tetrahydrofolyl-(gamma-L-Glu)(n) + L-glutamate + ATP = (6S)-5,6,7,8-tetrahydrofolyl-(gamma-L-Glu)(n+1) + ADP + phosphate + H(+)</text>
        <dbReference type="Rhea" id="RHEA:10580"/>
        <dbReference type="Rhea" id="RHEA-COMP:14738"/>
        <dbReference type="Rhea" id="RHEA-COMP:14740"/>
        <dbReference type="ChEBI" id="CHEBI:15378"/>
        <dbReference type="ChEBI" id="CHEBI:29985"/>
        <dbReference type="ChEBI" id="CHEBI:30616"/>
        <dbReference type="ChEBI" id="CHEBI:43474"/>
        <dbReference type="ChEBI" id="CHEBI:141005"/>
        <dbReference type="ChEBI" id="CHEBI:456216"/>
        <dbReference type="EC" id="6.3.2.17"/>
    </reaction>
</comment>
<proteinExistence type="inferred from homology"/>
<organism evidence="13 14">
    <name type="scientific">Gracilibacillus orientalis</name>
    <dbReference type="NCBI Taxonomy" id="334253"/>
    <lineage>
        <taxon>Bacteria</taxon>
        <taxon>Bacillati</taxon>
        <taxon>Bacillota</taxon>
        <taxon>Bacilli</taxon>
        <taxon>Bacillales</taxon>
        <taxon>Bacillaceae</taxon>
        <taxon>Gracilibacillus</taxon>
    </lineage>
</organism>
<evidence type="ECO:0000256" key="7">
    <source>
        <dbReference type="ARBA" id="ARBA00022842"/>
    </source>
</evidence>
<dbReference type="PANTHER" id="PTHR11136">
    <property type="entry name" value="FOLYLPOLYGLUTAMATE SYNTHASE-RELATED"/>
    <property type="match status" value="1"/>
</dbReference>
<keyword evidence="3 10" id="KW-0436">Ligase</keyword>
<evidence type="ECO:0000256" key="6">
    <source>
        <dbReference type="ARBA" id="ARBA00022840"/>
    </source>
</evidence>
<evidence type="ECO:0000256" key="8">
    <source>
        <dbReference type="ARBA" id="ARBA00030592"/>
    </source>
</evidence>
<dbReference type="GO" id="GO:0008841">
    <property type="term" value="F:dihydrofolate synthase activity"/>
    <property type="evidence" value="ECO:0007669"/>
    <property type="project" value="TreeGrafter"/>
</dbReference>
<evidence type="ECO:0000256" key="4">
    <source>
        <dbReference type="ARBA" id="ARBA00022723"/>
    </source>
</evidence>
<keyword evidence="5 10" id="KW-0547">Nucleotide-binding</keyword>
<protein>
    <recommendedName>
        <fullName evidence="2">tetrahydrofolate synthase</fullName>
        <ecNumber evidence="2">6.3.2.17</ecNumber>
    </recommendedName>
    <alternativeName>
        <fullName evidence="8">Tetrahydrofolylpolyglutamate synthase</fullName>
    </alternativeName>
</protein>
<dbReference type="SUPFAM" id="SSF53623">
    <property type="entry name" value="MurD-like peptide ligases, catalytic domain"/>
    <property type="match status" value="1"/>
</dbReference>
<evidence type="ECO:0000259" key="12">
    <source>
        <dbReference type="Pfam" id="PF08245"/>
    </source>
</evidence>
<keyword evidence="7" id="KW-0460">Magnesium</keyword>
<keyword evidence="6 10" id="KW-0067">ATP-binding</keyword>
<dbReference type="Gene3D" id="3.90.190.20">
    <property type="entry name" value="Mur ligase, C-terminal domain"/>
    <property type="match status" value="1"/>
</dbReference>
<dbReference type="InterPro" id="IPR036565">
    <property type="entry name" value="Mur-like_cat_sf"/>
</dbReference>